<sequence>MKSEMKKIDARCENGCIWRLYGSMIQNEATFFIKICVNTHSYYRSFRNRQITSEWIAHEFLEKIILVPEFSAKEIQSVLKEKGKWKVLNMLRGSLTEHYAKLRSCKIELIRTDKEEKFNFMLDIDPITNLLIFRRFYIGFSSLTKGFIIGCRRILGFDGTFLKTFQGGALLIVVGKDGNNQIFLVAWVMVESENKDRLTNVINHLAPHAKHRNCAKHIWANWKKTHKGEKFRKLFWNATYYTHETDFKRKIKEMKEESEAAHDEFIARELRLFCKAFMTQLPRMHVNLRNISRKDDVICLRCAVGDTFEISDRDDMFVVDLNKTLYSCREWDLIDILSKHTCACINYMRQDPIMYVDNFYYKKIYIATYENALISIIG</sequence>
<reference evidence="1" key="1">
    <citation type="submission" date="2016-02" db="EMBL/GenBank/DDBJ databases">
        <title>WGS assembly of Manihot esculenta.</title>
        <authorList>
            <person name="Bredeson J.V."/>
            <person name="Prochnik S.E."/>
            <person name="Lyons J.B."/>
            <person name="Schmutz J."/>
            <person name="Grimwood J."/>
            <person name="Vrebalov J."/>
            <person name="Bart R.S."/>
            <person name="Amuge T."/>
            <person name="Ferguson M.E."/>
            <person name="Green R."/>
            <person name="Putnam N."/>
            <person name="Stites J."/>
            <person name="Rounsley S."/>
            <person name="Rokhsar D.S."/>
        </authorList>
    </citation>
    <scope>NUCLEOTIDE SEQUENCE [LARGE SCALE GENOMIC DNA]</scope>
    <source>
        <tissue evidence="1">Leaf</tissue>
    </source>
</reference>
<accession>A0A2C9V4E6</accession>
<dbReference type="PANTHER" id="PTHR31973:SF187">
    <property type="entry name" value="MUTATOR TRANSPOSASE MUDRA PROTEIN"/>
    <property type="match status" value="1"/>
</dbReference>
<dbReference type="PANTHER" id="PTHR31973">
    <property type="entry name" value="POLYPROTEIN, PUTATIVE-RELATED"/>
    <property type="match status" value="1"/>
</dbReference>
<name>A0A2C9V4E6_MANES</name>
<dbReference type="AlphaFoldDB" id="A0A2C9V4E6"/>
<dbReference type="STRING" id="3983.A0A2C9V4E6"/>
<evidence type="ECO:0008006" key="2">
    <source>
        <dbReference type="Google" id="ProtNLM"/>
    </source>
</evidence>
<gene>
    <name evidence="1" type="ORF">MANES_10G079300</name>
</gene>
<evidence type="ECO:0000313" key="1">
    <source>
        <dbReference type="EMBL" id="OAY39249.1"/>
    </source>
</evidence>
<dbReference type="EMBL" id="CM004396">
    <property type="protein sequence ID" value="OAY39249.1"/>
    <property type="molecule type" value="Genomic_DNA"/>
</dbReference>
<organism evidence="1">
    <name type="scientific">Manihot esculenta</name>
    <name type="common">Cassava</name>
    <name type="synonym">Jatropha manihot</name>
    <dbReference type="NCBI Taxonomy" id="3983"/>
    <lineage>
        <taxon>Eukaryota</taxon>
        <taxon>Viridiplantae</taxon>
        <taxon>Streptophyta</taxon>
        <taxon>Embryophyta</taxon>
        <taxon>Tracheophyta</taxon>
        <taxon>Spermatophyta</taxon>
        <taxon>Magnoliopsida</taxon>
        <taxon>eudicotyledons</taxon>
        <taxon>Gunneridae</taxon>
        <taxon>Pentapetalae</taxon>
        <taxon>rosids</taxon>
        <taxon>fabids</taxon>
        <taxon>Malpighiales</taxon>
        <taxon>Euphorbiaceae</taxon>
        <taxon>Crotonoideae</taxon>
        <taxon>Manihoteae</taxon>
        <taxon>Manihot</taxon>
    </lineage>
</organism>
<proteinExistence type="predicted"/>
<protein>
    <recommendedName>
        <fullName evidence="2">MULE transposase domain-containing protein</fullName>
    </recommendedName>
</protein>